<comment type="caution">
    <text evidence="2">The sequence shown here is derived from an EMBL/GenBank/DDBJ whole genome shotgun (WGS) entry which is preliminary data.</text>
</comment>
<evidence type="ECO:0000313" key="3">
    <source>
        <dbReference type="Proteomes" id="UP000051330"/>
    </source>
</evidence>
<dbReference type="STRING" id="1423792.FD09_GL002993"/>
<organism evidence="2 3">
    <name type="scientific">Schleiferilactobacillus perolens DSM 12744</name>
    <dbReference type="NCBI Taxonomy" id="1423792"/>
    <lineage>
        <taxon>Bacteria</taxon>
        <taxon>Bacillati</taxon>
        <taxon>Bacillota</taxon>
        <taxon>Bacilli</taxon>
        <taxon>Lactobacillales</taxon>
        <taxon>Lactobacillaceae</taxon>
        <taxon>Schleiferilactobacillus</taxon>
    </lineage>
</organism>
<reference evidence="2 3" key="1">
    <citation type="journal article" date="2015" name="Genome Announc.">
        <title>Expanding the biotechnology potential of lactobacilli through comparative genomics of 213 strains and associated genera.</title>
        <authorList>
            <person name="Sun Z."/>
            <person name="Harris H.M."/>
            <person name="McCann A."/>
            <person name="Guo C."/>
            <person name="Argimon S."/>
            <person name="Zhang W."/>
            <person name="Yang X."/>
            <person name="Jeffery I.B."/>
            <person name="Cooney J.C."/>
            <person name="Kagawa T.F."/>
            <person name="Liu W."/>
            <person name="Song Y."/>
            <person name="Salvetti E."/>
            <person name="Wrobel A."/>
            <person name="Rasinkangas P."/>
            <person name="Parkhill J."/>
            <person name="Rea M.C."/>
            <person name="O'Sullivan O."/>
            <person name="Ritari J."/>
            <person name="Douillard F.P."/>
            <person name="Paul Ross R."/>
            <person name="Yang R."/>
            <person name="Briner A.E."/>
            <person name="Felis G.E."/>
            <person name="de Vos W.M."/>
            <person name="Barrangou R."/>
            <person name="Klaenhammer T.R."/>
            <person name="Caufield P.W."/>
            <person name="Cui Y."/>
            <person name="Zhang H."/>
            <person name="O'Toole P.W."/>
        </authorList>
    </citation>
    <scope>NUCLEOTIDE SEQUENCE [LARGE SCALE GENOMIC DNA]</scope>
    <source>
        <strain evidence="2 3">DSM 12744</strain>
    </source>
</reference>
<dbReference type="EMBL" id="AZEC01000008">
    <property type="protein sequence ID" value="KRL12410.1"/>
    <property type="molecule type" value="Genomic_DNA"/>
</dbReference>
<dbReference type="Proteomes" id="UP000051330">
    <property type="component" value="Unassembled WGS sequence"/>
</dbReference>
<accession>A0A0R1N4R9</accession>
<dbReference type="PATRIC" id="fig|1423792.3.peg.3075"/>
<keyword evidence="3" id="KW-1185">Reference proteome</keyword>
<dbReference type="OrthoDB" id="3174721at2"/>
<evidence type="ECO:0000313" key="2">
    <source>
        <dbReference type="EMBL" id="KRL12410.1"/>
    </source>
</evidence>
<sequence length="129" mass="14414">MDWGPISEWAAAVAELLAVSVALFLPYYTEHRKEKRKIRNLRVAINHLSQQALAGEKDAVVTLEIFLNVSFLTTSSTEAEQLIVAGRLILDSIKALPDKHMESYSAAVQKINKLVAAVNTPKHRTFTKR</sequence>
<keyword evidence="1" id="KW-0472">Membrane</keyword>
<gene>
    <name evidence="2" type="ORF">FD09_GL002993</name>
</gene>
<feature type="transmembrane region" description="Helical" evidence="1">
    <location>
        <begin position="6"/>
        <end position="29"/>
    </location>
</feature>
<evidence type="ECO:0000256" key="1">
    <source>
        <dbReference type="SAM" id="Phobius"/>
    </source>
</evidence>
<keyword evidence="1" id="KW-1133">Transmembrane helix</keyword>
<proteinExistence type="predicted"/>
<keyword evidence="1" id="KW-0812">Transmembrane</keyword>
<dbReference type="AlphaFoldDB" id="A0A0R1N4R9"/>
<dbReference type="RefSeq" id="WP_057820807.1">
    <property type="nucleotide sequence ID" value="NZ_AZEC01000008.1"/>
</dbReference>
<protein>
    <submittedName>
        <fullName evidence="2">Uncharacterized protein</fullName>
    </submittedName>
</protein>
<name>A0A0R1N4R9_9LACO</name>